<protein>
    <submittedName>
        <fullName evidence="1">Uncharacterized protein</fullName>
    </submittedName>
</protein>
<dbReference type="AlphaFoldDB" id="A0A0A9C0I4"/>
<name>A0A0A9C0I4_ARUDO</name>
<dbReference type="EMBL" id="GBRH01232873">
    <property type="protein sequence ID" value="JAD65022.1"/>
    <property type="molecule type" value="Transcribed_RNA"/>
</dbReference>
<reference evidence="1" key="1">
    <citation type="submission" date="2014-09" db="EMBL/GenBank/DDBJ databases">
        <authorList>
            <person name="Magalhaes I.L.F."/>
            <person name="Oliveira U."/>
            <person name="Santos F.R."/>
            <person name="Vidigal T.H.D.A."/>
            <person name="Brescovit A.D."/>
            <person name="Santos A.J."/>
        </authorList>
    </citation>
    <scope>NUCLEOTIDE SEQUENCE</scope>
    <source>
        <tissue evidence="1">Shoot tissue taken approximately 20 cm above the soil surface</tissue>
    </source>
</reference>
<accession>A0A0A9C0I4</accession>
<reference evidence="1" key="2">
    <citation type="journal article" date="2015" name="Data Brief">
        <title>Shoot transcriptome of the giant reed, Arundo donax.</title>
        <authorList>
            <person name="Barrero R.A."/>
            <person name="Guerrero F.D."/>
            <person name="Moolhuijzen P."/>
            <person name="Goolsby J.A."/>
            <person name="Tidwell J."/>
            <person name="Bellgard S.E."/>
            <person name="Bellgard M.I."/>
        </authorList>
    </citation>
    <scope>NUCLEOTIDE SEQUENCE</scope>
    <source>
        <tissue evidence="1">Shoot tissue taken approximately 20 cm above the soil surface</tissue>
    </source>
</reference>
<organism evidence="1">
    <name type="scientific">Arundo donax</name>
    <name type="common">Giant reed</name>
    <name type="synonym">Donax arundinaceus</name>
    <dbReference type="NCBI Taxonomy" id="35708"/>
    <lineage>
        <taxon>Eukaryota</taxon>
        <taxon>Viridiplantae</taxon>
        <taxon>Streptophyta</taxon>
        <taxon>Embryophyta</taxon>
        <taxon>Tracheophyta</taxon>
        <taxon>Spermatophyta</taxon>
        <taxon>Magnoliopsida</taxon>
        <taxon>Liliopsida</taxon>
        <taxon>Poales</taxon>
        <taxon>Poaceae</taxon>
        <taxon>PACMAD clade</taxon>
        <taxon>Arundinoideae</taxon>
        <taxon>Arundineae</taxon>
        <taxon>Arundo</taxon>
    </lineage>
</organism>
<sequence length="28" mass="3360">MSWTHSTIGGYFDHYFYHNLLEKIKSIA</sequence>
<evidence type="ECO:0000313" key="1">
    <source>
        <dbReference type="EMBL" id="JAD65022.1"/>
    </source>
</evidence>
<proteinExistence type="predicted"/>